<keyword evidence="4" id="KW-1185">Reference proteome</keyword>
<dbReference type="SUPFAM" id="SSF49899">
    <property type="entry name" value="Concanavalin A-like lectins/glucanases"/>
    <property type="match status" value="1"/>
</dbReference>
<dbReference type="PANTHER" id="PTHR12245:SF5">
    <property type="entry name" value="SPRY DOMAIN-CONTAINING SOCS BOX PROTEIN 3"/>
    <property type="match status" value="1"/>
</dbReference>
<dbReference type="AlphaFoldDB" id="D8M0C1"/>
<evidence type="ECO:0000256" key="1">
    <source>
        <dbReference type="SAM" id="MobiDB-lite"/>
    </source>
</evidence>
<dbReference type="Pfam" id="PF00622">
    <property type="entry name" value="SPRY"/>
    <property type="match status" value="1"/>
</dbReference>
<dbReference type="InParanoid" id="D8M0C1"/>
<dbReference type="InterPro" id="IPR043136">
    <property type="entry name" value="B30.2/SPRY_sf"/>
</dbReference>
<dbReference type="InterPro" id="IPR013320">
    <property type="entry name" value="ConA-like_dom_sf"/>
</dbReference>
<protein>
    <recommendedName>
        <fullName evidence="2">SPRY domain-containing protein</fullName>
    </recommendedName>
</protein>
<dbReference type="PANTHER" id="PTHR12245">
    <property type="entry name" value="SPRY DOMAIN CONTAINING SOCS BOX PROTEIN"/>
    <property type="match status" value="1"/>
</dbReference>
<dbReference type="OrthoDB" id="197690at2759"/>
<dbReference type="RefSeq" id="XP_012895558.1">
    <property type="nucleotide sequence ID" value="XM_013040104.1"/>
</dbReference>
<evidence type="ECO:0000313" key="4">
    <source>
        <dbReference type="Proteomes" id="UP000008312"/>
    </source>
</evidence>
<evidence type="ECO:0000313" key="3">
    <source>
        <dbReference type="EMBL" id="CBK21510.2"/>
    </source>
</evidence>
<sequence length="648" mass="72837">MPHKSHPALTSLLPLLLDISTRMESKTQHKRESEENQLDEQTNLPERSPSAEETGYTRILQIISTHFSSFFGSTEAQLDYLISLTIAVTSPLLSPKSTSENRIAEDVLEAVCQNHFLITEFASSLIPNRDVLHWQHRYHELNADLIRFDASISTAGVAINSKGDFVINSNPNRSKFNAAFCSPALESGVIEIKWRLEDDRMNDEMTCFGFTTSPFESNKNYEESQSMWVYRCFNGDLYSQGRKLERSLEKAHAGSEITFLFNLDEATVSISINERAYGVVFASIPTPVYPLVLFYNSQPPQRAVRLVSVTCQSNSIASSSLSSEQPEASSSSGNVSLLIHHLSECYFTTHDKSILFTLQILLERLFSSSQLLRRCGLYDDVSPPATSVRLSGSLLDWCDDFSARLSRSKPPSQLSHPLHFSTIHTNLLTASEHVLTHTASDHWAFASFVLPERSDALWIVRITYHATKEPQLIVGIIEETQDSGSLIERRSHVDEVNYETFLGSDKNTWGYKTSGQLFHGNQCTGNVIRSSPQSSLVFIFDGIQREIRLQIDSMNHVTLFDSLPEHWIPAIALLREGDSASVDLLPSITSVSQETRWCDLYKSYKGDVYLAGEVSENVVRVVEFVLQDLVTHLNEGELSQNRLYGIEC</sequence>
<dbReference type="EMBL" id="FN668643">
    <property type="protein sequence ID" value="CBK21510.2"/>
    <property type="molecule type" value="Genomic_DNA"/>
</dbReference>
<gene>
    <name evidence="3" type="ORF">GSBLH_T00007027001</name>
</gene>
<proteinExistence type="predicted"/>
<evidence type="ECO:0000259" key="2">
    <source>
        <dbReference type="Pfam" id="PF00622"/>
    </source>
</evidence>
<dbReference type="Proteomes" id="UP000008312">
    <property type="component" value="Unassembled WGS sequence"/>
</dbReference>
<dbReference type="GeneID" id="24923151"/>
<feature type="domain" description="SPRY" evidence="2">
    <location>
        <begin position="202"/>
        <end position="296"/>
    </location>
</feature>
<feature type="region of interest" description="Disordered" evidence="1">
    <location>
        <begin position="24"/>
        <end position="52"/>
    </location>
</feature>
<dbReference type="InterPro" id="IPR050672">
    <property type="entry name" value="FBXO45-Fsn/SPSB_families"/>
</dbReference>
<organism evidence="3">
    <name type="scientific">Blastocystis hominis</name>
    <dbReference type="NCBI Taxonomy" id="12968"/>
    <lineage>
        <taxon>Eukaryota</taxon>
        <taxon>Sar</taxon>
        <taxon>Stramenopiles</taxon>
        <taxon>Bigyra</taxon>
        <taxon>Opalozoa</taxon>
        <taxon>Opalinata</taxon>
        <taxon>Blastocystidae</taxon>
        <taxon>Blastocystis</taxon>
    </lineage>
</organism>
<name>D8M0C1_BLAHO</name>
<accession>D8M0C1</accession>
<feature type="compositionally biased region" description="Basic and acidic residues" evidence="1">
    <location>
        <begin position="24"/>
        <end position="34"/>
    </location>
</feature>
<reference evidence="3" key="1">
    <citation type="submission" date="2010-02" db="EMBL/GenBank/DDBJ databases">
        <title>Sequencing and annotation of the Blastocystis hominis genome.</title>
        <authorList>
            <person name="Wincker P."/>
        </authorList>
    </citation>
    <scope>NUCLEOTIDE SEQUENCE</scope>
    <source>
        <strain evidence="3">Singapore isolate B</strain>
    </source>
</reference>
<dbReference type="InterPro" id="IPR003877">
    <property type="entry name" value="SPRY_dom"/>
</dbReference>
<dbReference type="Gene3D" id="2.60.120.920">
    <property type="match status" value="1"/>
</dbReference>